<evidence type="ECO:0000256" key="3">
    <source>
        <dbReference type="ARBA" id="ARBA00022777"/>
    </source>
</evidence>
<evidence type="ECO:0000259" key="6">
    <source>
        <dbReference type="PROSITE" id="PS50109"/>
    </source>
</evidence>
<dbReference type="InterPro" id="IPR004358">
    <property type="entry name" value="Sig_transdc_His_kin-like_C"/>
</dbReference>
<dbReference type="InterPro" id="IPR003594">
    <property type="entry name" value="HATPase_dom"/>
</dbReference>
<dbReference type="GO" id="GO:0000155">
    <property type="term" value="F:phosphorelay sensor kinase activity"/>
    <property type="evidence" value="ECO:0007669"/>
    <property type="project" value="InterPro"/>
</dbReference>
<dbReference type="eggNOG" id="COG2972">
    <property type="taxonomic scope" value="Bacteria"/>
</dbReference>
<dbReference type="Pfam" id="PF02518">
    <property type="entry name" value="HATPase_c"/>
    <property type="match status" value="1"/>
</dbReference>
<evidence type="ECO:0000256" key="4">
    <source>
        <dbReference type="ARBA" id="ARBA00023012"/>
    </source>
</evidence>
<name>U4QIN6_TEPAE</name>
<dbReference type="STRING" id="1209989.TepRe1_0473"/>
<dbReference type="Gene3D" id="3.30.565.10">
    <property type="entry name" value="Histidine kinase-like ATPase, C-terminal domain"/>
    <property type="match status" value="1"/>
</dbReference>
<dbReference type="GO" id="GO:0016020">
    <property type="term" value="C:membrane"/>
    <property type="evidence" value="ECO:0007669"/>
    <property type="project" value="InterPro"/>
</dbReference>
<evidence type="ECO:0000313" key="7">
    <source>
        <dbReference type="EMBL" id="CDI40402.1"/>
    </source>
</evidence>
<dbReference type="HOGENOM" id="CLU_020473_2_0_9"/>
<dbReference type="InterPro" id="IPR005467">
    <property type="entry name" value="His_kinase_dom"/>
</dbReference>
<protein>
    <recommendedName>
        <fullName evidence="2">histidine kinase</fullName>
        <ecNumber evidence="2">2.7.13.3</ecNumber>
    </recommendedName>
</protein>
<dbReference type="AlphaFoldDB" id="U4QIN6"/>
<comment type="catalytic activity">
    <reaction evidence="1">
        <text>ATP + protein L-histidine = ADP + protein N-phospho-L-histidine.</text>
        <dbReference type="EC" id="2.7.13.3"/>
    </reaction>
</comment>
<sequence>MMVMKNKNAHYISFRVSHMFVVLLVFIACLLFALTLISVANNKYIPMLIISYAVFFIIACASYKRIYLPYKETSKVLKLFAKGYTIQGIYQLRWPLSPEMDQAIKKIKAIFDTSDLINATKKQSQYLALQNQINPHFLYNSLEGIRGEAVVAGLDNVAEMAEALGVFFRYTISNMENLVTLEDELTNIENYYIIQQYRFGERLNLSVKYDCEDKKEVLKLRLPKLTLQPIVENAIFHGIERKMGKGNVTIRIETTPKRLIITVSDDGLGIQEEQLRELNKKLNTQSFDYMRTDGERRAGIGIINVNNRIKLLFGEKYGIDIYSTVNLGTDVEITLPRITEKGGESPDERRSFSYGTGN</sequence>
<keyword evidence="5" id="KW-1133">Transmembrane helix</keyword>
<evidence type="ECO:0000256" key="1">
    <source>
        <dbReference type="ARBA" id="ARBA00000085"/>
    </source>
</evidence>
<feature type="domain" description="Histidine kinase" evidence="6">
    <location>
        <begin position="227"/>
        <end position="339"/>
    </location>
</feature>
<dbReference type="SMART" id="SM00387">
    <property type="entry name" value="HATPase_c"/>
    <property type="match status" value="1"/>
</dbReference>
<keyword evidence="4" id="KW-0902">Two-component regulatory system</keyword>
<keyword evidence="5" id="KW-0812">Transmembrane</keyword>
<reference evidence="8" key="1">
    <citation type="journal article" date="2013" name="Genome Announc.">
        <title>First genome sequence of a syntrophic acetate-oxidizing bacterium, Tepidanaerobacter acetatoxydans strain Re1.</title>
        <authorList>
            <person name="Manzoor S."/>
            <person name="Bongcam-Rudloff E."/>
            <person name="Schnurer A."/>
            <person name="Muller B."/>
        </authorList>
    </citation>
    <scope>NUCLEOTIDE SEQUENCE [LARGE SCALE GENOMIC DNA]</scope>
    <source>
        <strain evidence="8">Re1</strain>
    </source>
</reference>
<keyword evidence="3 7" id="KW-0808">Transferase</keyword>
<dbReference type="SUPFAM" id="SSF55874">
    <property type="entry name" value="ATPase domain of HSP90 chaperone/DNA topoisomerase II/histidine kinase"/>
    <property type="match status" value="1"/>
</dbReference>
<dbReference type="InterPro" id="IPR036890">
    <property type="entry name" value="HATPase_C_sf"/>
</dbReference>
<dbReference type="EMBL" id="HF563609">
    <property type="protein sequence ID" value="CDI40402.1"/>
    <property type="molecule type" value="Genomic_DNA"/>
</dbReference>
<feature type="transmembrane region" description="Helical" evidence="5">
    <location>
        <begin position="20"/>
        <end position="38"/>
    </location>
</feature>
<dbReference type="PRINTS" id="PR00344">
    <property type="entry name" value="BCTRLSENSOR"/>
</dbReference>
<dbReference type="Pfam" id="PF06580">
    <property type="entry name" value="His_kinase"/>
    <property type="match status" value="1"/>
</dbReference>
<dbReference type="Proteomes" id="UP000010802">
    <property type="component" value="Chromosome"/>
</dbReference>
<accession>U4QIN6</accession>
<dbReference type="PROSITE" id="PS50109">
    <property type="entry name" value="HIS_KIN"/>
    <property type="match status" value="1"/>
</dbReference>
<dbReference type="PANTHER" id="PTHR34220:SF7">
    <property type="entry name" value="SENSOR HISTIDINE KINASE YPDA"/>
    <property type="match status" value="1"/>
</dbReference>
<dbReference type="EC" id="2.7.13.3" evidence="2"/>
<dbReference type="KEGG" id="tae:TepiRe1_0521"/>
<gene>
    <name evidence="7" type="ordered locus">TEPIRE1_0521</name>
</gene>
<keyword evidence="5" id="KW-0472">Membrane</keyword>
<evidence type="ECO:0000313" key="8">
    <source>
        <dbReference type="Proteomes" id="UP000010802"/>
    </source>
</evidence>
<evidence type="ECO:0000256" key="2">
    <source>
        <dbReference type="ARBA" id="ARBA00012438"/>
    </source>
</evidence>
<proteinExistence type="predicted"/>
<keyword evidence="3 7" id="KW-0418">Kinase</keyword>
<dbReference type="InterPro" id="IPR010559">
    <property type="entry name" value="Sig_transdc_His_kin_internal"/>
</dbReference>
<dbReference type="PROSITE" id="PS51257">
    <property type="entry name" value="PROKAR_LIPOPROTEIN"/>
    <property type="match status" value="1"/>
</dbReference>
<evidence type="ECO:0000256" key="5">
    <source>
        <dbReference type="SAM" id="Phobius"/>
    </source>
</evidence>
<feature type="transmembrane region" description="Helical" evidence="5">
    <location>
        <begin position="44"/>
        <end position="63"/>
    </location>
</feature>
<organism evidence="7 8">
    <name type="scientific">Tepidanaerobacter acetatoxydans (strain DSM 21804 / JCM 16047 / Re1)</name>
    <dbReference type="NCBI Taxonomy" id="1209989"/>
    <lineage>
        <taxon>Bacteria</taxon>
        <taxon>Bacillati</taxon>
        <taxon>Bacillota</taxon>
        <taxon>Clostridia</taxon>
        <taxon>Thermosediminibacterales</taxon>
        <taxon>Tepidanaerobacteraceae</taxon>
        <taxon>Tepidanaerobacter</taxon>
    </lineage>
</organism>
<dbReference type="InterPro" id="IPR050640">
    <property type="entry name" value="Bact_2-comp_sensor_kinase"/>
</dbReference>
<dbReference type="PANTHER" id="PTHR34220">
    <property type="entry name" value="SENSOR HISTIDINE KINASE YPDA"/>
    <property type="match status" value="1"/>
</dbReference>
<keyword evidence="8" id="KW-1185">Reference proteome</keyword>